<dbReference type="EMBL" id="SMBT01000004">
    <property type="protein sequence ID" value="TCU88002.1"/>
    <property type="molecule type" value="Genomic_DNA"/>
</dbReference>
<dbReference type="GO" id="GO:0016747">
    <property type="term" value="F:acyltransferase activity, transferring groups other than amino-acyl groups"/>
    <property type="evidence" value="ECO:0007669"/>
    <property type="project" value="InterPro"/>
</dbReference>
<dbReference type="OrthoDB" id="9801656at2"/>
<dbReference type="PROSITE" id="PS51186">
    <property type="entry name" value="GNAT"/>
    <property type="match status" value="1"/>
</dbReference>
<dbReference type="InterPro" id="IPR051531">
    <property type="entry name" value="N-acetyltransferase"/>
</dbReference>
<dbReference type="InterPro" id="IPR000182">
    <property type="entry name" value="GNAT_dom"/>
</dbReference>
<evidence type="ECO:0000259" key="1">
    <source>
        <dbReference type="PROSITE" id="PS51186"/>
    </source>
</evidence>
<feature type="domain" description="N-acetyltransferase" evidence="1">
    <location>
        <begin position="12"/>
        <end position="182"/>
    </location>
</feature>
<protein>
    <submittedName>
        <fullName evidence="3">RimJ/RimL family protein N-acetyltransferase</fullName>
    </submittedName>
</protein>
<keyword evidence="5" id="KW-1185">Reference proteome</keyword>
<dbReference type="Gene3D" id="3.40.630.30">
    <property type="match status" value="1"/>
</dbReference>
<proteinExistence type="predicted"/>
<evidence type="ECO:0000313" key="2">
    <source>
        <dbReference type="EMBL" id="STR45503.1"/>
    </source>
</evidence>
<evidence type="ECO:0000313" key="4">
    <source>
        <dbReference type="Proteomes" id="UP000255108"/>
    </source>
</evidence>
<evidence type="ECO:0000313" key="3">
    <source>
        <dbReference type="EMBL" id="TCU88002.1"/>
    </source>
</evidence>
<name>A0A377SWY9_9NEIS</name>
<dbReference type="PANTHER" id="PTHR43792:SF1">
    <property type="entry name" value="N-ACETYLTRANSFERASE DOMAIN-CONTAINING PROTEIN"/>
    <property type="match status" value="1"/>
</dbReference>
<evidence type="ECO:0000313" key="5">
    <source>
        <dbReference type="Proteomes" id="UP000295794"/>
    </source>
</evidence>
<dbReference type="Pfam" id="PF13302">
    <property type="entry name" value="Acetyltransf_3"/>
    <property type="match status" value="1"/>
</dbReference>
<dbReference type="SUPFAM" id="SSF55729">
    <property type="entry name" value="Acyl-CoA N-acyltransferases (Nat)"/>
    <property type="match status" value="1"/>
</dbReference>
<dbReference type="PANTHER" id="PTHR43792">
    <property type="entry name" value="GNAT FAMILY, PUTATIVE (AFU_ORTHOLOGUE AFUA_3G00765)-RELATED-RELATED"/>
    <property type="match status" value="1"/>
</dbReference>
<dbReference type="RefSeq" id="WP_115229613.1">
    <property type="nucleotide sequence ID" value="NZ_CAWOLO010000004.1"/>
</dbReference>
<dbReference type="InterPro" id="IPR016181">
    <property type="entry name" value="Acyl_CoA_acyltransferase"/>
</dbReference>
<reference evidence="2 4" key="1">
    <citation type="submission" date="2018-06" db="EMBL/GenBank/DDBJ databases">
        <authorList>
            <consortium name="Pathogen Informatics"/>
            <person name="Doyle S."/>
        </authorList>
    </citation>
    <scope>NUCLEOTIDE SEQUENCE [LARGE SCALE GENOMIC DNA]</scope>
    <source>
        <strain evidence="2 4">NCTC11159</strain>
    </source>
</reference>
<dbReference type="EMBL" id="UGHR01000004">
    <property type="protein sequence ID" value="STR45503.1"/>
    <property type="molecule type" value="Genomic_DNA"/>
</dbReference>
<accession>A0A377SWY9</accession>
<sequence>MPKIIELSTERLRLRQWRASDAETFAQMSNDPRVMEYLLGPVDAAASLALQERIADLIAERGWGFWALELKETQQFIGFTGLSIPIPELPFSPCVEIGWRLAFDYWGKGYAGEAARAALDFGFNALQLDEIVSFTALPNLRSQAVMQKLGMQRDADTFFHPKVAKGHPLQEHCLYRLSKPLNAK</sequence>
<dbReference type="Proteomes" id="UP000255108">
    <property type="component" value="Unassembled WGS sequence"/>
</dbReference>
<gene>
    <name evidence="3" type="ORF">EV682_104171</name>
    <name evidence="2" type="ORF">NCTC11159_04077</name>
</gene>
<reference evidence="3 5" key="2">
    <citation type="submission" date="2019-03" db="EMBL/GenBank/DDBJ databases">
        <title>Genomic Encyclopedia of Type Strains, Phase IV (KMG-IV): sequencing the most valuable type-strain genomes for metagenomic binning, comparative biology and taxonomic classification.</title>
        <authorList>
            <person name="Goeker M."/>
        </authorList>
    </citation>
    <scope>NUCLEOTIDE SEQUENCE [LARGE SCALE GENOMIC DNA]</scope>
    <source>
        <strain evidence="3 5">DSM 3764</strain>
    </source>
</reference>
<dbReference type="AlphaFoldDB" id="A0A377SWY9"/>
<dbReference type="Proteomes" id="UP000295794">
    <property type="component" value="Unassembled WGS sequence"/>
</dbReference>
<organism evidence="2 4">
    <name type="scientific">Iodobacter fluviatilis</name>
    <dbReference type="NCBI Taxonomy" id="537"/>
    <lineage>
        <taxon>Bacteria</taxon>
        <taxon>Pseudomonadati</taxon>
        <taxon>Pseudomonadota</taxon>
        <taxon>Betaproteobacteria</taxon>
        <taxon>Neisseriales</taxon>
        <taxon>Chitinibacteraceae</taxon>
        <taxon>Iodobacter</taxon>
    </lineage>
</organism>